<keyword evidence="3" id="KW-0677">Repeat</keyword>
<dbReference type="Pfam" id="PF01607">
    <property type="entry name" value="CBM_14"/>
    <property type="match status" value="3"/>
</dbReference>
<feature type="domain" description="Peptidase A2" evidence="8">
    <location>
        <begin position="166"/>
        <end position="203"/>
    </location>
</feature>
<gene>
    <name evidence="10" type="primary">AVEN_143284_1</name>
    <name evidence="10" type="ORF">TNIN_359391</name>
</gene>
<dbReference type="InterPro" id="IPR036508">
    <property type="entry name" value="Chitin-bd_dom_sf"/>
</dbReference>
<dbReference type="SUPFAM" id="SSF57625">
    <property type="entry name" value="Invertebrate chitin-binding proteins"/>
    <property type="match status" value="3"/>
</dbReference>
<dbReference type="InterPro" id="IPR002557">
    <property type="entry name" value="Chitin-bd_dom"/>
</dbReference>
<keyword evidence="2" id="KW-0732">Signal</keyword>
<evidence type="ECO:0000259" key="9">
    <source>
        <dbReference type="PROSITE" id="PS50940"/>
    </source>
</evidence>
<dbReference type="AlphaFoldDB" id="A0A8X7CPY4"/>
<evidence type="ECO:0000313" key="11">
    <source>
        <dbReference type="Proteomes" id="UP000886998"/>
    </source>
</evidence>
<keyword evidence="6" id="KW-0325">Glycoprotein</keyword>
<comment type="caution">
    <text evidence="10">The sequence shown here is derived from an EMBL/GenBank/DDBJ whole genome shotgun (WGS) entry which is preliminary data.</text>
</comment>
<dbReference type="SUPFAM" id="SSF50630">
    <property type="entry name" value="Acid proteases"/>
    <property type="match status" value="1"/>
</dbReference>
<keyword evidence="1" id="KW-0147">Chitin-binding</keyword>
<keyword evidence="11" id="KW-1185">Reference proteome</keyword>
<dbReference type="OrthoDB" id="8065943at2759"/>
<dbReference type="Proteomes" id="UP000886998">
    <property type="component" value="Unassembled WGS sequence"/>
</dbReference>
<evidence type="ECO:0000259" key="8">
    <source>
        <dbReference type="PROSITE" id="PS50175"/>
    </source>
</evidence>
<dbReference type="PANTHER" id="PTHR23301:SF0">
    <property type="entry name" value="CHITIN-BINDING TYPE-2 DOMAIN-CONTAINING PROTEIN-RELATED"/>
    <property type="match status" value="1"/>
</dbReference>
<accession>A0A8X7CPY4</accession>
<dbReference type="Gene3D" id="2.40.70.10">
    <property type="entry name" value="Acid Proteases"/>
    <property type="match status" value="1"/>
</dbReference>
<dbReference type="Gene3D" id="2.170.140.10">
    <property type="entry name" value="Chitin binding domain"/>
    <property type="match status" value="3"/>
</dbReference>
<dbReference type="PANTHER" id="PTHR23301">
    <property type="entry name" value="CHITIN BINDING PERITROPHIN-A"/>
    <property type="match status" value="1"/>
</dbReference>
<sequence>MEYCINGIPDSPSNKLILYGCSTIQEFKEKLGIYDKIFQNKNKNRSSYDTSRNPNFSSHRRDVESTFHNHRYDRYPKFNATKPNSKFENKNFRDRNHVTCFNCSGSGHISKFFPDKYRGPKCIICENFGHKSDACPRKNIPSSNNVDEITPLTTMCKEVKILSKKILSLVDTGSQVTLMKESVWNQLGSPSLINSGNILTGFGLSKTHGIGSFNSTVTIDNQDFPVKINVPQTEMSDASPESFVFAITDDIPKFDIGPEIPKQTRNDVGALLVSYRPNKIKTTDIELSITVTDDKPIYHSPRRLPFTERDIVDKQIDEWSRCKKNGIIANPDDCTRYIKCKNGNSQDRKCPDSFKFDSVKRCTPDKDADCGKTVLRGVDPKIKCPKDFGMFEFEGDCHKFIICKEGKATVHECPKHHVYNDINGGCVQGDVCPHHSSEPKCSKETDRLPVPMDCRSYLHCVNWKGTVKKCPVGTAFDPRKKQCTAEWLKKCRNNDVRNIVRDDE</sequence>
<evidence type="ECO:0000256" key="7">
    <source>
        <dbReference type="SAM" id="MobiDB-lite"/>
    </source>
</evidence>
<reference evidence="10" key="1">
    <citation type="submission" date="2020-08" db="EMBL/GenBank/DDBJ databases">
        <title>Multicomponent nature underlies the extraordinary mechanical properties of spider dragline silk.</title>
        <authorList>
            <person name="Kono N."/>
            <person name="Nakamura H."/>
            <person name="Mori M."/>
            <person name="Yoshida Y."/>
            <person name="Ohtoshi R."/>
            <person name="Malay A.D."/>
            <person name="Moran D.A.P."/>
            <person name="Tomita M."/>
            <person name="Numata K."/>
            <person name="Arakawa K."/>
        </authorList>
    </citation>
    <scope>NUCLEOTIDE SEQUENCE</scope>
</reference>
<feature type="domain" description="Chitin-binding type-2" evidence="9">
    <location>
        <begin position="438"/>
        <end position="493"/>
    </location>
</feature>
<evidence type="ECO:0000256" key="2">
    <source>
        <dbReference type="ARBA" id="ARBA00022729"/>
    </source>
</evidence>
<evidence type="ECO:0008006" key="12">
    <source>
        <dbReference type="Google" id="ProtNLM"/>
    </source>
</evidence>
<proteinExistence type="predicted"/>
<dbReference type="InterPro" id="IPR051940">
    <property type="entry name" value="Chitin_bind-dev_reg"/>
</dbReference>
<name>A0A8X7CPY4_9ARAC</name>
<dbReference type="EMBL" id="BMAV01021797">
    <property type="protein sequence ID" value="GFY76176.1"/>
    <property type="molecule type" value="Genomic_DNA"/>
</dbReference>
<evidence type="ECO:0000256" key="6">
    <source>
        <dbReference type="ARBA" id="ARBA00023180"/>
    </source>
</evidence>
<evidence type="ECO:0000256" key="4">
    <source>
        <dbReference type="ARBA" id="ARBA00022801"/>
    </source>
</evidence>
<protein>
    <recommendedName>
        <fullName evidence="12">Peptidase A2 domain-containing protein</fullName>
    </recommendedName>
</protein>
<dbReference type="InterPro" id="IPR036875">
    <property type="entry name" value="Znf_CCHC_sf"/>
</dbReference>
<dbReference type="SMART" id="SM00494">
    <property type="entry name" value="ChtBD2"/>
    <property type="match status" value="3"/>
</dbReference>
<dbReference type="GO" id="GO:0003676">
    <property type="term" value="F:nucleic acid binding"/>
    <property type="evidence" value="ECO:0007669"/>
    <property type="project" value="InterPro"/>
</dbReference>
<organism evidence="10 11">
    <name type="scientific">Trichonephila inaurata madagascariensis</name>
    <dbReference type="NCBI Taxonomy" id="2747483"/>
    <lineage>
        <taxon>Eukaryota</taxon>
        <taxon>Metazoa</taxon>
        <taxon>Ecdysozoa</taxon>
        <taxon>Arthropoda</taxon>
        <taxon>Chelicerata</taxon>
        <taxon>Arachnida</taxon>
        <taxon>Araneae</taxon>
        <taxon>Araneomorphae</taxon>
        <taxon>Entelegynae</taxon>
        <taxon>Araneoidea</taxon>
        <taxon>Nephilidae</taxon>
        <taxon>Trichonephila</taxon>
        <taxon>Trichonephila inaurata</taxon>
    </lineage>
</organism>
<dbReference type="GO" id="GO:0008061">
    <property type="term" value="F:chitin binding"/>
    <property type="evidence" value="ECO:0007669"/>
    <property type="project" value="UniProtKB-KW"/>
</dbReference>
<dbReference type="PROSITE" id="PS50175">
    <property type="entry name" value="ASP_PROT_RETROV"/>
    <property type="match status" value="1"/>
</dbReference>
<dbReference type="PROSITE" id="PS50940">
    <property type="entry name" value="CHIT_BIND_II"/>
    <property type="match status" value="3"/>
</dbReference>
<dbReference type="GO" id="GO:0005576">
    <property type="term" value="C:extracellular region"/>
    <property type="evidence" value="ECO:0007669"/>
    <property type="project" value="InterPro"/>
</dbReference>
<dbReference type="GO" id="GO:0008270">
    <property type="term" value="F:zinc ion binding"/>
    <property type="evidence" value="ECO:0007669"/>
    <property type="project" value="InterPro"/>
</dbReference>
<feature type="domain" description="Chitin-binding type-2" evidence="9">
    <location>
        <begin position="381"/>
        <end position="434"/>
    </location>
</feature>
<keyword evidence="5" id="KW-1015">Disulfide bond</keyword>
<evidence type="ECO:0000256" key="5">
    <source>
        <dbReference type="ARBA" id="ARBA00023157"/>
    </source>
</evidence>
<evidence type="ECO:0000313" key="10">
    <source>
        <dbReference type="EMBL" id="GFY76176.1"/>
    </source>
</evidence>
<feature type="domain" description="Chitin-binding type-2" evidence="9">
    <location>
        <begin position="319"/>
        <end position="372"/>
    </location>
</feature>
<dbReference type="InterPro" id="IPR021109">
    <property type="entry name" value="Peptidase_aspartic_dom_sf"/>
</dbReference>
<dbReference type="GO" id="GO:0004190">
    <property type="term" value="F:aspartic-type endopeptidase activity"/>
    <property type="evidence" value="ECO:0007669"/>
    <property type="project" value="InterPro"/>
</dbReference>
<keyword evidence="4" id="KW-0378">Hydrolase</keyword>
<evidence type="ECO:0000256" key="1">
    <source>
        <dbReference type="ARBA" id="ARBA00022669"/>
    </source>
</evidence>
<dbReference type="Gene3D" id="4.10.60.10">
    <property type="entry name" value="Zinc finger, CCHC-type"/>
    <property type="match status" value="1"/>
</dbReference>
<dbReference type="CDD" id="cd00303">
    <property type="entry name" value="retropepsin_like"/>
    <property type="match status" value="1"/>
</dbReference>
<feature type="compositionally biased region" description="Polar residues" evidence="7">
    <location>
        <begin position="44"/>
        <end position="57"/>
    </location>
</feature>
<dbReference type="InterPro" id="IPR001995">
    <property type="entry name" value="Peptidase_A2_cat"/>
</dbReference>
<dbReference type="GO" id="GO:0006508">
    <property type="term" value="P:proteolysis"/>
    <property type="evidence" value="ECO:0007669"/>
    <property type="project" value="InterPro"/>
</dbReference>
<feature type="region of interest" description="Disordered" evidence="7">
    <location>
        <begin position="44"/>
        <end position="63"/>
    </location>
</feature>
<evidence type="ECO:0000256" key="3">
    <source>
        <dbReference type="ARBA" id="ARBA00022737"/>
    </source>
</evidence>
<dbReference type="SUPFAM" id="SSF57756">
    <property type="entry name" value="Retrovirus zinc finger-like domains"/>
    <property type="match status" value="1"/>
</dbReference>